<evidence type="ECO:0000313" key="1">
    <source>
        <dbReference type="EMBL" id="QTH72275.1"/>
    </source>
</evidence>
<organism evidence="1 2">
    <name type="scientific">Pseudoalteromonas xiamenensis</name>
    <dbReference type="NCBI Taxonomy" id="882626"/>
    <lineage>
        <taxon>Bacteria</taxon>
        <taxon>Pseudomonadati</taxon>
        <taxon>Pseudomonadota</taxon>
        <taxon>Gammaproteobacteria</taxon>
        <taxon>Alteromonadales</taxon>
        <taxon>Pseudoalteromonadaceae</taxon>
        <taxon>Pseudoalteromonas</taxon>
    </lineage>
</organism>
<gene>
    <name evidence="1" type="ORF">J5O05_05210</name>
</gene>
<accession>A0A975DJJ2</accession>
<protein>
    <submittedName>
        <fullName evidence="1">Uncharacterized protein</fullName>
    </submittedName>
</protein>
<dbReference type="RefSeq" id="WP_208843897.1">
    <property type="nucleotide sequence ID" value="NZ_CP072133.1"/>
</dbReference>
<reference evidence="1" key="1">
    <citation type="submission" date="2021-03" db="EMBL/GenBank/DDBJ databases">
        <title>Complete Genome of Pseudoalteromonas xiamenensis STKMTI.2, a new potential marine bacterium producing anti-Vibrio compounds.</title>
        <authorList>
            <person name="Handayani D.P."/>
            <person name="Isnansetyo A."/>
            <person name="Istiqomah I."/>
            <person name="Jumina J."/>
        </authorList>
    </citation>
    <scope>NUCLEOTIDE SEQUENCE</scope>
    <source>
        <strain evidence="1">STKMTI.2</strain>
    </source>
</reference>
<keyword evidence="2" id="KW-1185">Reference proteome</keyword>
<dbReference type="KEGG" id="pxi:J5O05_05210"/>
<sequence length="47" mass="4976">MLFTLKKKEMKKLTDAQLIKAAATKQIAGAKASGGNSQASDCCTMKD</sequence>
<proteinExistence type="predicted"/>
<dbReference type="EMBL" id="CP072133">
    <property type="protein sequence ID" value="QTH72275.1"/>
    <property type="molecule type" value="Genomic_DNA"/>
</dbReference>
<dbReference type="Proteomes" id="UP000664904">
    <property type="component" value="Chromosome"/>
</dbReference>
<dbReference type="AlphaFoldDB" id="A0A975DJJ2"/>
<name>A0A975DJJ2_9GAMM</name>
<evidence type="ECO:0000313" key="2">
    <source>
        <dbReference type="Proteomes" id="UP000664904"/>
    </source>
</evidence>